<evidence type="ECO:0000313" key="3">
    <source>
        <dbReference type="EMBL" id="VDK83375.1"/>
    </source>
</evidence>
<feature type="compositionally biased region" description="Low complexity" evidence="2">
    <location>
        <begin position="161"/>
        <end position="171"/>
    </location>
</feature>
<gene>
    <name evidence="3" type="ORF">DILT_LOCUS3453</name>
</gene>
<reference evidence="3 4" key="1">
    <citation type="submission" date="2018-11" db="EMBL/GenBank/DDBJ databases">
        <authorList>
            <consortium name="Pathogen Informatics"/>
        </authorList>
    </citation>
    <scope>NUCLEOTIDE SEQUENCE [LARGE SCALE GENOMIC DNA]</scope>
</reference>
<protein>
    <submittedName>
        <fullName evidence="3">Uncharacterized protein</fullName>
    </submittedName>
</protein>
<dbReference type="PANTHER" id="PTHR12784:SF28">
    <property type="entry name" value="PROTEIN SICKIE"/>
    <property type="match status" value="1"/>
</dbReference>
<proteinExistence type="predicted"/>
<organism evidence="3 4">
    <name type="scientific">Dibothriocephalus latus</name>
    <name type="common">Fish tapeworm</name>
    <name type="synonym">Diphyllobothrium latum</name>
    <dbReference type="NCBI Taxonomy" id="60516"/>
    <lineage>
        <taxon>Eukaryota</taxon>
        <taxon>Metazoa</taxon>
        <taxon>Spiralia</taxon>
        <taxon>Lophotrochozoa</taxon>
        <taxon>Platyhelminthes</taxon>
        <taxon>Cestoda</taxon>
        <taxon>Eucestoda</taxon>
        <taxon>Diphyllobothriidea</taxon>
        <taxon>Diphyllobothriidae</taxon>
        <taxon>Dibothriocephalus</taxon>
    </lineage>
</organism>
<dbReference type="GO" id="GO:0022008">
    <property type="term" value="P:neurogenesis"/>
    <property type="evidence" value="ECO:0007669"/>
    <property type="project" value="InterPro"/>
</dbReference>
<keyword evidence="4" id="KW-1185">Reference proteome</keyword>
<feature type="region of interest" description="Disordered" evidence="2">
    <location>
        <begin position="156"/>
        <end position="185"/>
    </location>
</feature>
<keyword evidence="1" id="KW-0175">Coiled coil</keyword>
<dbReference type="InterPro" id="IPR039041">
    <property type="entry name" value="Nav/unc-53"/>
</dbReference>
<dbReference type="PANTHER" id="PTHR12784">
    <property type="entry name" value="STEERIN"/>
    <property type="match status" value="1"/>
</dbReference>
<feature type="coiled-coil region" evidence="1">
    <location>
        <begin position="189"/>
        <end position="244"/>
    </location>
</feature>
<dbReference type="OrthoDB" id="6267848at2759"/>
<dbReference type="Proteomes" id="UP000281553">
    <property type="component" value="Unassembled WGS sequence"/>
</dbReference>
<dbReference type="AlphaFoldDB" id="A0A3P6TQJ1"/>
<evidence type="ECO:0000256" key="2">
    <source>
        <dbReference type="SAM" id="MobiDB-lite"/>
    </source>
</evidence>
<accession>A0A3P6TQJ1</accession>
<sequence>MQEELDAAKKHVAFLSCRLSANTSVVQAFEQSLHSMSTRMQQIMKVSSIKDKEVKELRNLVGQLRVQLSIAIGQTNDGHRKNDKELADASEVLKHHILGILKSNEHSNITDADSASNFLRSSSYQEMSRISADSSQQLNPFSTQESLEHLLLHNSGRLNRSPSSSSAESPSTTCPNVGFDGQSVSSDDLSNLQNQLADKDLRLTDAQLESLSRFHQLQQMQTLLTSLQSEISLLREENEQLHQTVDRCSQSGGSESLGASIFAPRIHSTELLKRKHHTGLSTIHILSWMLGEPKPKIKCSDFVFIYTAELSS</sequence>
<name>A0A3P6TQJ1_DIBLA</name>
<evidence type="ECO:0000256" key="1">
    <source>
        <dbReference type="SAM" id="Coils"/>
    </source>
</evidence>
<evidence type="ECO:0000313" key="4">
    <source>
        <dbReference type="Proteomes" id="UP000281553"/>
    </source>
</evidence>
<dbReference type="EMBL" id="UYRU01043689">
    <property type="protein sequence ID" value="VDK83375.1"/>
    <property type="molecule type" value="Genomic_DNA"/>
</dbReference>